<reference evidence="2 3" key="1">
    <citation type="journal article" date="2010" name="Appl. Environ. Microbiol.">
        <title>The genome sequence of the crenarchaeon Acidilobus saccharovorans supports a new order, Acidilobales, and suggests an important ecological role in terrestrial acidic hot springs.</title>
        <authorList>
            <person name="Mardanov A.V."/>
            <person name="Svetlitchnyi V.A."/>
            <person name="Beletsky A.V."/>
            <person name="Prokofeva M.I."/>
            <person name="Bonch-Osmolovskaya E.A."/>
            <person name="Ravin N.V."/>
            <person name="Skryabin K.G."/>
        </authorList>
    </citation>
    <scope>NUCLEOTIDE SEQUENCE [LARGE SCALE GENOMIC DNA]</scope>
    <source>
        <strain evidence="3">DSM 16705 / JCM 18335 / VKM B-2471 / 345-15</strain>
    </source>
</reference>
<proteinExistence type="predicted"/>
<dbReference type="AlphaFoldDB" id="D9Q0U6"/>
<protein>
    <recommendedName>
        <fullName evidence="1">DUF4382 domain-containing protein</fullName>
    </recommendedName>
</protein>
<dbReference type="EMBL" id="CP001742">
    <property type="protein sequence ID" value="ADL18934.1"/>
    <property type="molecule type" value="Genomic_DNA"/>
</dbReference>
<evidence type="ECO:0000313" key="3">
    <source>
        <dbReference type="Proteomes" id="UP000000346"/>
    </source>
</evidence>
<feature type="domain" description="DUF4382" evidence="1">
    <location>
        <begin position="29"/>
        <end position="162"/>
    </location>
</feature>
<dbReference type="KEGG" id="asc:ASAC_0527"/>
<sequence length="181" mass="18580">MRASAIAAIVIVIIAVAAGGAYLAVSRSQGSVYVYISDPGRGGNVTTTGIYLTVTSIMVHSASTGKWLTITNRTITVLLSSVPQAVAQANLPPGVYNEVRLYVSSVTVQLGSVNVSAKLPSNALKIPIVNGGLNVTAGRRAYLVISMGPHVTQAAGGYIVSPVAVAYAYYAPPNTTTNTTA</sequence>
<keyword evidence="3" id="KW-1185">Reference proteome</keyword>
<accession>D9Q0U6</accession>
<organism evidence="2 3">
    <name type="scientific">Acidilobus saccharovorans (strain DSM 16705 / JCM 18335 / VKM B-2471 / 345-15)</name>
    <dbReference type="NCBI Taxonomy" id="666510"/>
    <lineage>
        <taxon>Archaea</taxon>
        <taxon>Thermoproteota</taxon>
        <taxon>Thermoprotei</taxon>
        <taxon>Acidilobales</taxon>
        <taxon>Acidilobaceae</taxon>
        <taxon>Acidilobus</taxon>
    </lineage>
</organism>
<dbReference type="eggNOG" id="arCOG06011">
    <property type="taxonomic scope" value="Archaea"/>
</dbReference>
<dbReference type="STRING" id="666510.ASAC_0527"/>
<dbReference type="InParanoid" id="D9Q0U6"/>
<evidence type="ECO:0000313" key="2">
    <source>
        <dbReference type="EMBL" id="ADL18934.1"/>
    </source>
</evidence>
<dbReference type="InterPro" id="IPR025491">
    <property type="entry name" value="DUF4382"/>
</dbReference>
<dbReference type="Pfam" id="PF14321">
    <property type="entry name" value="DUF4382"/>
    <property type="match status" value="1"/>
</dbReference>
<dbReference type="Proteomes" id="UP000000346">
    <property type="component" value="Chromosome"/>
</dbReference>
<name>D9Q0U6_ACIS3</name>
<gene>
    <name evidence="2" type="ordered locus">ASAC_0527</name>
</gene>
<evidence type="ECO:0000259" key="1">
    <source>
        <dbReference type="Pfam" id="PF14321"/>
    </source>
</evidence>
<dbReference type="HOGENOM" id="CLU_1599091_0_0_2"/>